<comment type="caution">
    <text evidence="1">The sequence shown here is derived from an EMBL/GenBank/DDBJ whole genome shotgun (WGS) entry which is preliminary data.</text>
</comment>
<evidence type="ECO:0000313" key="2">
    <source>
        <dbReference type="Proteomes" id="UP000309138"/>
    </source>
</evidence>
<dbReference type="RefSeq" id="WP_136942551.1">
    <property type="nucleotide sequence ID" value="NZ_SWKR01000002.1"/>
</dbReference>
<reference evidence="1 2" key="1">
    <citation type="submission" date="2019-04" db="EMBL/GenBank/DDBJ databases">
        <authorList>
            <person name="Yang Y."/>
            <person name="Wei D."/>
        </authorList>
    </citation>
    <scope>NUCLEOTIDE SEQUENCE [LARGE SCALE GENOMIC DNA]</scope>
    <source>
        <strain evidence="1 2">L-1-4w-11</strain>
    </source>
</reference>
<dbReference type="Proteomes" id="UP000309138">
    <property type="component" value="Unassembled WGS sequence"/>
</dbReference>
<dbReference type="AlphaFoldDB" id="A0A4U1L195"/>
<dbReference type="OrthoDB" id="7442875at2"/>
<keyword evidence="2" id="KW-1185">Reference proteome</keyword>
<dbReference type="InterPro" id="IPR027417">
    <property type="entry name" value="P-loop_NTPase"/>
</dbReference>
<accession>A0A4U1L195</accession>
<dbReference type="EMBL" id="SWKR01000002">
    <property type="protein sequence ID" value="TKD50607.1"/>
    <property type="molecule type" value="Genomic_DNA"/>
</dbReference>
<protein>
    <recommendedName>
        <fullName evidence="3">ParA family protein</fullName>
    </recommendedName>
</protein>
<gene>
    <name evidence="1" type="ORF">FBR43_07380</name>
</gene>
<proteinExistence type="predicted"/>
<name>A0A4U1L195_9SPHN</name>
<dbReference type="Gene3D" id="3.40.50.300">
    <property type="entry name" value="P-loop containing nucleotide triphosphate hydrolases"/>
    <property type="match status" value="1"/>
</dbReference>
<sequence length="279" mass="30329">MVKYEQRKAIIGLKDKGGAKLSTALNAMATVLRATAGDKFRVHVIDADGFNATLTQRLGERNEAGQLLPEQDAVRGVLKADLFKPEGVAPLFGALESDARFVMIDTPAGGLTKIDELSENLGASQFIQHIVDCGRQPIVMVPFSPDVASIRGVAKAVERFGASAPIIAMRSMVGVKESDYRLWSADNFQDQYGRQVGGHTRAAFEAVGGRMIDIPALTPGSNAMAEALSLIYAQAAAYIGASWQTYDRLNVQQWLRAWVFELQKVADLLGLEDAEWRAF</sequence>
<evidence type="ECO:0000313" key="1">
    <source>
        <dbReference type="EMBL" id="TKD50607.1"/>
    </source>
</evidence>
<organism evidence="1 2">
    <name type="scientific">Sphingomonas baiyangensis</name>
    <dbReference type="NCBI Taxonomy" id="2572576"/>
    <lineage>
        <taxon>Bacteria</taxon>
        <taxon>Pseudomonadati</taxon>
        <taxon>Pseudomonadota</taxon>
        <taxon>Alphaproteobacteria</taxon>
        <taxon>Sphingomonadales</taxon>
        <taxon>Sphingomonadaceae</taxon>
        <taxon>Sphingomonas</taxon>
    </lineage>
</organism>
<dbReference type="SUPFAM" id="SSF52540">
    <property type="entry name" value="P-loop containing nucleoside triphosphate hydrolases"/>
    <property type="match status" value="1"/>
</dbReference>
<evidence type="ECO:0008006" key="3">
    <source>
        <dbReference type="Google" id="ProtNLM"/>
    </source>
</evidence>